<evidence type="ECO:0000313" key="1">
    <source>
        <dbReference type="EMBL" id="OGF78795.1"/>
    </source>
</evidence>
<proteinExistence type="predicted"/>
<dbReference type="Proteomes" id="UP000178425">
    <property type="component" value="Unassembled WGS sequence"/>
</dbReference>
<accession>A0A1F5WT33</accession>
<dbReference type="InterPro" id="IPR008869">
    <property type="entry name" value="MlaC/ttg2D"/>
</dbReference>
<dbReference type="PANTHER" id="PTHR36573:SF1">
    <property type="entry name" value="INTERMEMBRANE PHOSPHOLIPID TRANSPORT SYSTEM BINDING PROTEIN MLAC"/>
    <property type="match status" value="1"/>
</dbReference>
<reference evidence="1 2" key="1">
    <citation type="journal article" date="2016" name="Nat. Commun.">
        <title>Thousands of microbial genomes shed light on interconnected biogeochemical processes in an aquifer system.</title>
        <authorList>
            <person name="Anantharaman K."/>
            <person name="Brown C.T."/>
            <person name="Hug L.A."/>
            <person name="Sharon I."/>
            <person name="Castelle C.J."/>
            <person name="Probst A.J."/>
            <person name="Thomas B.C."/>
            <person name="Singh A."/>
            <person name="Wilkins M.J."/>
            <person name="Karaoz U."/>
            <person name="Brodie E.L."/>
            <person name="Williams K.H."/>
            <person name="Hubbard S.S."/>
            <person name="Banfield J.F."/>
        </authorList>
    </citation>
    <scope>NUCLEOTIDE SEQUENCE [LARGE SCALE GENOMIC DNA]</scope>
</reference>
<dbReference type="AlphaFoldDB" id="A0A1F5WT33"/>
<comment type="caution">
    <text evidence="1">The sequence shown here is derived from an EMBL/GenBank/DDBJ whole genome shotgun (WGS) entry which is preliminary data.</text>
</comment>
<dbReference type="Gene3D" id="3.10.450.710">
    <property type="entry name" value="Tgt2/MlaC"/>
    <property type="match status" value="1"/>
</dbReference>
<sequence>MHRPSWTERILAILLLGGFYVFLVWTLAVGAEIPSPLAEVRQTVTDLKNIVSNPKLKGAKNHEERRDRLREKILSRMDFDEMAKRSLGRHWLKLSDPERKEYLKVFPEYMQYVYRKTVFESVDFIDSVSIRFLKERIDGEFAEVDLVIDSSPEDIKVTFKLRLVDGHWKAYDIVIANISQVQNNRSQFDRVITAHSFKKLLELLRGKS</sequence>
<evidence type="ECO:0008006" key="3">
    <source>
        <dbReference type="Google" id="ProtNLM"/>
    </source>
</evidence>
<dbReference type="InterPro" id="IPR042245">
    <property type="entry name" value="Tgt2/MlaC_sf"/>
</dbReference>
<gene>
    <name evidence="1" type="ORF">A2W54_04165</name>
</gene>
<name>A0A1F5WT33_9BACT</name>
<dbReference type="EMBL" id="MFHI01000019">
    <property type="protein sequence ID" value="OGF78795.1"/>
    <property type="molecule type" value="Genomic_DNA"/>
</dbReference>
<protein>
    <recommendedName>
        <fullName evidence="3">ABC transporter substrate-binding protein</fullName>
    </recommendedName>
</protein>
<evidence type="ECO:0000313" key="2">
    <source>
        <dbReference type="Proteomes" id="UP000178425"/>
    </source>
</evidence>
<organism evidence="1 2">
    <name type="scientific">Candidatus Giovannonibacteria bacterium RIFCSPHIGHO2_02_43_13</name>
    <dbReference type="NCBI Taxonomy" id="1798330"/>
    <lineage>
        <taxon>Bacteria</taxon>
        <taxon>Candidatus Giovannoniibacteriota</taxon>
    </lineage>
</organism>
<dbReference type="Pfam" id="PF05494">
    <property type="entry name" value="MlaC"/>
    <property type="match status" value="1"/>
</dbReference>
<dbReference type="PANTHER" id="PTHR36573">
    <property type="entry name" value="INTERMEMBRANE PHOSPHOLIPID TRANSPORT SYSTEM BINDING PROTEIN MLAC"/>
    <property type="match status" value="1"/>
</dbReference>